<evidence type="ECO:0000256" key="2">
    <source>
        <dbReference type="ARBA" id="ARBA00022603"/>
    </source>
</evidence>
<dbReference type="PANTHER" id="PTHR33603">
    <property type="entry name" value="METHYLTRANSFERASE"/>
    <property type="match status" value="1"/>
</dbReference>
<organism evidence="7 8">
    <name type="scientific">Megasphaera paucivorans</name>
    <dbReference type="NCBI Taxonomy" id="349095"/>
    <lineage>
        <taxon>Bacteria</taxon>
        <taxon>Bacillati</taxon>
        <taxon>Bacillota</taxon>
        <taxon>Negativicutes</taxon>
        <taxon>Veillonellales</taxon>
        <taxon>Veillonellaceae</taxon>
        <taxon>Megasphaera</taxon>
    </lineage>
</organism>
<evidence type="ECO:0000256" key="6">
    <source>
        <dbReference type="HAMAP-Rule" id="MF_00658"/>
    </source>
</evidence>
<dbReference type="InterPro" id="IPR003742">
    <property type="entry name" value="RlmH-like"/>
</dbReference>
<dbReference type="AlphaFoldDB" id="A0A1G9UW61"/>
<dbReference type="PIRSF" id="PIRSF004505">
    <property type="entry name" value="MT_bac"/>
    <property type="match status" value="1"/>
</dbReference>
<evidence type="ECO:0000256" key="1">
    <source>
        <dbReference type="ARBA" id="ARBA00022552"/>
    </source>
</evidence>
<dbReference type="Pfam" id="PF02590">
    <property type="entry name" value="SPOUT_MTase"/>
    <property type="match status" value="1"/>
</dbReference>
<dbReference type="HAMAP" id="MF_00658">
    <property type="entry name" value="23SrRNA_methyltr_H"/>
    <property type="match status" value="1"/>
</dbReference>
<dbReference type="EC" id="2.1.1.177" evidence="6"/>
<dbReference type="SUPFAM" id="SSF75217">
    <property type="entry name" value="alpha/beta knot"/>
    <property type="match status" value="1"/>
</dbReference>
<evidence type="ECO:0000256" key="5">
    <source>
        <dbReference type="ARBA" id="ARBA00038303"/>
    </source>
</evidence>
<feature type="binding site" evidence="6">
    <location>
        <position position="81"/>
    </location>
    <ligand>
        <name>S-adenosyl-L-methionine</name>
        <dbReference type="ChEBI" id="CHEBI:59789"/>
    </ligand>
</feature>
<reference evidence="7 8" key="1">
    <citation type="submission" date="2016-10" db="EMBL/GenBank/DDBJ databases">
        <authorList>
            <person name="de Groot N.N."/>
        </authorList>
    </citation>
    <scope>NUCLEOTIDE SEQUENCE [LARGE SCALE GENOMIC DNA]</scope>
    <source>
        <strain evidence="7 8">DSM 16981</strain>
    </source>
</reference>
<dbReference type="Gene3D" id="3.40.1280.10">
    <property type="match status" value="1"/>
</dbReference>
<proteinExistence type="inferred from homology"/>
<keyword evidence="1 6" id="KW-0698">rRNA processing</keyword>
<comment type="similarity">
    <text evidence="5 6">Belongs to the RNA methyltransferase RlmH family.</text>
</comment>
<evidence type="ECO:0000313" key="8">
    <source>
        <dbReference type="Proteomes" id="UP000199309"/>
    </source>
</evidence>
<keyword evidence="6" id="KW-0963">Cytoplasm</keyword>
<dbReference type="InterPro" id="IPR029028">
    <property type="entry name" value="Alpha/beta_knot_MTases"/>
</dbReference>
<comment type="catalytic activity">
    <reaction evidence="6">
        <text>pseudouridine(1915) in 23S rRNA + S-adenosyl-L-methionine = N(3)-methylpseudouridine(1915) in 23S rRNA + S-adenosyl-L-homocysteine + H(+)</text>
        <dbReference type="Rhea" id="RHEA:42752"/>
        <dbReference type="Rhea" id="RHEA-COMP:10221"/>
        <dbReference type="Rhea" id="RHEA-COMP:10222"/>
        <dbReference type="ChEBI" id="CHEBI:15378"/>
        <dbReference type="ChEBI" id="CHEBI:57856"/>
        <dbReference type="ChEBI" id="CHEBI:59789"/>
        <dbReference type="ChEBI" id="CHEBI:65314"/>
        <dbReference type="ChEBI" id="CHEBI:74486"/>
        <dbReference type="EC" id="2.1.1.177"/>
    </reaction>
</comment>
<keyword evidence="4 6" id="KW-0949">S-adenosyl-L-methionine</keyword>
<keyword evidence="2 6" id="KW-0489">Methyltransferase</keyword>
<sequence length="164" mass="18810">MMKSKMKYHVITIGKIKEAYLTAGMDEFLKRLRPYGQVEITVLPEEKMPDKPSAADKKRILDIEGEKLLRHVREGSFLFVLDVQGTLISSEAMAEKFSELAVYGCSELSFIIGGPFGLSDTIRRRADLRISFGRITLTHQMIRLLLLEQIYRAIKIGRHEPYHL</sequence>
<evidence type="ECO:0000256" key="3">
    <source>
        <dbReference type="ARBA" id="ARBA00022679"/>
    </source>
</evidence>
<evidence type="ECO:0000313" key="7">
    <source>
        <dbReference type="EMBL" id="SDM64182.1"/>
    </source>
</evidence>
<protein>
    <recommendedName>
        <fullName evidence="6">Ribosomal RNA large subunit methyltransferase H</fullName>
        <ecNumber evidence="6">2.1.1.177</ecNumber>
    </recommendedName>
    <alternativeName>
        <fullName evidence="6">23S rRNA (pseudouridine1915-N3)-methyltransferase</fullName>
    </alternativeName>
    <alternativeName>
        <fullName evidence="6">23S rRNA m3Psi1915 methyltransferase</fullName>
    </alternativeName>
    <alternativeName>
        <fullName evidence="6">rRNA (pseudouridine-N3-)-methyltransferase RlmH</fullName>
    </alternativeName>
</protein>
<gene>
    <name evidence="6" type="primary">rlmH</name>
    <name evidence="7" type="ORF">SAMN05660299_01281</name>
</gene>
<dbReference type="GO" id="GO:0070038">
    <property type="term" value="F:rRNA (pseudouridine-N3-)-methyltransferase activity"/>
    <property type="evidence" value="ECO:0007669"/>
    <property type="project" value="UniProtKB-UniRule"/>
</dbReference>
<comment type="subunit">
    <text evidence="6">Homodimer.</text>
</comment>
<accession>A0A1G9UW61</accession>
<keyword evidence="8" id="KW-1185">Reference proteome</keyword>
<comment type="function">
    <text evidence="6">Specifically methylates the pseudouridine at position 1915 (m3Psi1915) in 23S rRNA.</text>
</comment>
<dbReference type="EMBL" id="FNHQ01000010">
    <property type="protein sequence ID" value="SDM64182.1"/>
    <property type="molecule type" value="Genomic_DNA"/>
</dbReference>
<dbReference type="PANTHER" id="PTHR33603:SF1">
    <property type="entry name" value="RIBOSOMAL RNA LARGE SUBUNIT METHYLTRANSFERASE H"/>
    <property type="match status" value="1"/>
</dbReference>
<dbReference type="Proteomes" id="UP000199309">
    <property type="component" value="Unassembled WGS sequence"/>
</dbReference>
<comment type="subcellular location">
    <subcellularLocation>
        <location evidence="6">Cytoplasm</location>
    </subcellularLocation>
</comment>
<feature type="binding site" evidence="6">
    <location>
        <position position="113"/>
    </location>
    <ligand>
        <name>S-adenosyl-L-methionine</name>
        <dbReference type="ChEBI" id="CHEBI:59789"/>
    </ligand>
</feature>
<keyword evidence="3 6" id="KW-0808">Transferase</keyword>
<dbReference type="STRING" id="349095.SAMN05660299_01281"/>
<dbReference type="NCBIfam" id="NF000985">
    <property type="entry name" value="PRK00103.1-3"/>
    <property type="match status" value="1"/>
</dbReference>
<dbReference type="GO" id="GO:0005737">
    <property type="term" value="C:cytoplasm"/>
    <property type="evidence" value="ECO:0007669"/>
    <property type="project" value="UniProtKB-SubCell"/>
</dbReference>
<evidence type="ECO:0000256" key="4">
    <source>
        <dbReference type="ARBA" id="ARBA00022691"/>
    </source>
</evidence>
<feature type="binding site" evidence="6">
    <location>
        <begin position="132"/>
        <end position="137"/>
    </location>
    <ligand>
        <name>S-adenosyl-L-methionine</name>
        <dbReference type="ChEBI" id="CHEBI:59789"/>
    </ligand>
</feature>
<name>A0A1G9UW61_9FIRM</name>
<dbReference type="CDD" id="cd18081">
    <property type="entry name" value="RlmH-like"/>
    <property type="match status" value="1"/>
</dbReference>
<dbReference type="InterPro" id="IPR029026">
    <property type="entry name" value="tRNA_m1G_MTases_N"/>
</dbReference>